<keyword evidence="4" id="KW-0274">FAD</keyword>
<dbReference type="PROSITE" id="PS50206">
    <property type="entry name" value="RHODANESE_3"/>
    <property type="match status" value="1"/>
</dbReference>
<proteinExistence type="inferred from homology"/>
<dbReference type="SUPFAM" id="SSF55424">
    <property type="entry name" value="FAD/NAD-linked reductases, dimerisation (C-terminal) domain"/>
    <property type="match status" value="1"/>
</dbReference>
<dbReference type="Pfam" id="PF02852">
    <property type="entry name" value="Pyr_redox_dim"/>
    <property type="match status" value="1"/>
</dbReference>
<evidence type="ECO:0000259" key="7">
    <source>
        <dbReference type="PROSITE" id="PS50206"/>
    </source>
</evidence>
<evidence type="ECO:0000256" key="2">
    <source>
        <dbReference type="ARBA" id="ARBA00009130"/>
    </source>
</evidence>
<dbReference type="Pfam" id="PF00581">
    <property type="entry name" value="Rhodanese"/>
    <property type="match status" value="1"/>
</dbReference>
<dbReference type="Pfam" id="PF07992">
    <property type="entry name" value="Pyr_redox_2"/>
    <property type="match status" value="1"/>
</dbReference>
<dbReference type="InterPro" id="IPR050260">
    <property type="entry name" value="FAD-bd_OxRdtase"/>
</dbReference>
<keyword evidence="6" id="KW-0676">Redox-active center</keyword>
<evidence type="ECO:0000256" key="5">
    <source>
        <dbReference type="ARBA" id="ARBA00023002"/>
    </source>
</evidence>
<accession>A0A3A4NYI9</accession>
<evidence type="ECO:0000256" key="4">
    <source>
        <dbReference type="ARBA" id="ARBA00022827"/>
    </source>
</evidence>
<dbReference type="Gene3D" id="3.40.250.10">
    <property type="entry name" value="Rhodanese-like domain"/>
    <property type="match status" value="1"/>
</dbReference>
<comment type="caution">
    <text evidence="8">The sequence shown here is derived from an EMBL/GenBank/DDBJ whole genome shotgun (WGS) entry which is preliminary data.</text>
</comment>
<protein>
    <submittedName>
        <fullName evidence="8">Pyridine nucleotide-disulfide oxidoreductase</fullName>
    </submittedName>
</protein>
<dbReference type="Gene3D" id="3.50.50.60">
    <property type="entry name" value="FAD/NAD(P)-binding domain"/>
    <property type="match status" value="2"/>
</dbReference>
<dbReference type="EMBL" id="QZKU01000042">
    <property type="protein sequence ID" value="RJP23929.1"/>
    <property type="molecule type" value="Genomic_DNA"/>
</dbReference>
<evidence type="ECO:0000256" key="3">
    <source>
        <dbReference type="ARBA" id="ARBA00022630"/>
    </source>
</evidence>
<dbReference type="SUPFAM" id="SSF51905">
    <property type="entry name" value="FAD/NAD(P)-binding domain"/>
    <property type="match status" value="1"/>
</dbReference>
<dbReference type="SMART" id="SM00450">
    <property type="entry name" value="RHOD"/>
    <property type="match status" value="1"/>
</dbReference>
<dbReference type="AlphaFoldDB" id="A0A3A4NYI9"/>
<comment type="cofactor">
    <cofactor evidence="1">
        <name>FAD</name>
        <dbReference type="ChEBI" id="CHEBI:57692"/>
    </cofactor>
</comment>
<evidence type="ECO:0000256" key="6">
    <source>
        <dbReference type="ARBA" id="ARBA00023284"/>
    </source>
</evidence>
<sequence>MNFIVIGASAAGLKAASKARRRNPGIKITVLEKGTFISFAACGLPYYVAGAIQKQEALYSNIIGIPRTPEFFLKMKEVEIITHQEVTSIDRKNKKVVGKNLDTGEGFSLPYDKLLLATGAQAVVPPIPGINLKNIHTLQSIEDAEALRGLVGKGKKGVIIGGGFIGLEAAEALVERGVETTIVEKMDQIMLGLDYEMSIMVRRHLEDKGVVVRTSDGVIEFKGDNAGNLSQVITEKGVLKADLAVLGIGVRPNVKLAKEAGIDVGETGAIRVDKYMRTCDPNIFAAGDCVETYNLVTKKPAFVPLGSTANKQGRIVGINVTGGAETFPGILGTMVFKTFDMNIGRTGLSERDARKLGLDVETVIVPIPDRAHYYPGAKLIATKLLAEKAGGRLVGAQVVGMGDVDKRTDIFATLINGGATAESIGNLDLCYAPPYSSPIGPALTAINVMRNKLCGEARGISPLAVKGKLDRGDDFVFLDVRNQNEYDEVRIKGTKFIPLGQLRTRLNELPKDKEIIAFCKISLRGYEACKILDAAGFKDTKFMDGGVVTWPFELVTGNGAK</sequence>
<dbReference type="PRINTS" id="PR00411">
    <property type="entry name" value="PNDRDTASEI"/>
</dbReference>
<evidence type="ECO:0000313" key="9">
    <source>
        <dbReference type="Proteomes" id="UP000265882"/>
    </source>
</evidence>
<dbReference type="PANTHER" id="PTHR43429:SF1">
    <property type="entry name" value="NAD(P)H SULFUR OXIDOREDUCTASE (COA-DEPENDENT)"/>
    <property type="match status" value="1"/>
</dbReference>
<name>A0A3A4NYI9_ABYX5</name>
<dbReference type="InterPro" id="IPR004099">
    <property type="entry name" value="Pyr_nucl-diS_OxRdtase_dimer"/>
</dbReference>
<dbReference type="PRINTS" id="PR00368">
    <property type="entry name" value="FADPNR"/>
</dbReference>
<evidence type="ECO:0000256" key="1">
    <source>
        <dbReference type="ARBA" id="ARBA00001974"/>
    </source>
</evidence>
<organism evidence="8 9">
    <name type="scientific">Abyssobacteria bacterium (strain SURF_5)</name>
    <dbReference type="NCBI Taxonomy" id="2093360"/>
    <lineage>
        <taxon>Bacteria</taxon>
        <taxon>Pseudomonadati</taxon>
        <taxon>Candidatus Hydrogenedentota</taxon>
        <taxon>Candidatus Abyssobacteria</taxon>
    </lineage>
</organism>
<feature type="domain" description="Rhodanese" evidence="7">
    <location>
        <begin position="471"/>
        <end position="556"/>
    </location>
</feature>
<keyword evidence="5" id="KW-0560">Oxidoreductase</keyword>
<dbReference type="InterPro" id="IPR001763">
    <property type="entry name" value="Rhodanese-like_dom"/>
</dbReference>
<dbReference type="InterPro" id="IPR036873">
    <property type="entry name" value="Rhodanese-like_dom_sf"/>
</dbReference>
<dbReference type="PANTHER" id="PTHR43429">
    <property type="entry name" value="PYRIDINE NUCLEOTIDE-DISULFIDE OXIDOREDUCTASE DOMAIN-CONTAINING"/>
    <property type="match status" value="1"/>
</dbReference>
<dbReference type="InterPro" id="IPR023753">
    <property type="entry name" value="FAD/NAD-binding_dom"/>
</dbReference>
<keyword evidence="3" id="KW-0285">Flavoprotein</keyword>
<dbReference type="SUPFAM" id="SSF52821">
    <property type="entry name" value="Rhodanese/Cell cycle control phosphatase"/>
    <property type="match status" value="1"/>
</dbReference>
<comment type="similarity">
    <text evidence="2">Belongs to the class-III pyridine nucleotide-disulfide oxidoreductase family.</text>
</comment>
<evidence type="ECO:0000313" key="8">
    <source>
        <dbReference type="EMBL" id="RJP23929.1"/>
    </source>
</evidence>
<dbReference type="Proteomes" id="UP000265882">
    <property type="component" value="Unassembled WGS sequence"/>
</dbReference>
<dbReference type="InterPro" id="IPR016156">
    <property type="entry name" value="FAD/NAD-linked_Rdtase_dimer_sf"/>
</dbReference>
<reference evidence="8 9" key="1">
    <citation type="journal article" date="2017" name="ISME J.">
        <title>Energy and carbon metabolisms in a deep terrestrial subsurface fluid microbial community.</title>
        <authorList>
            <person name="Momper L."/>
            <person name="Jungbluth S.P."/>
            <person name="Lee M.D."/>
            <person name="Amend J.P."/>
        </authorList>
    </citation>
    <scope>NUCLEOTIDE SEQUENCE [LARGE SCALE GENOMIC DNA]</scope>
    <source>
        <strain evidence="8">SURF_5</strain>
    </source>
</reference>
<dbReference type="InterPro" id="IPR036188">
    <property type="entry name" value="FAD/NAD-bd_sf"/>
</dbReference>
<dbReference type="GO" id="GO:0016491">
    <property type="term" value="F:oxidoreductase activity"/>
    <property type="evidence" value="ECO:0007669"/>
    <property type="project" value="UniProtKB-KW"/>
</dbReference>
<gene>
    <name evidence="8" type="ORF">C4520_05190</name>
</gene>
<dbReference type="CDD" id="cd00158">
    <property type="entry name" value="RHOD"/>
    <property type="match status" value="1"/>
</dbReference>